<accession>A0AA38GYC3</accession>
<evidence type="ECO:0000256" key="1">
    <source>
        <dbReference type="SAM" id="MobiDB-lite"/>
    </source>
</evidence>
<organism evidence="2 3">
    <name type="scientific">Taxus chinensis</name>
    <name type="common">Chinese yew</name>
    <name type="synonym">Taxus wallichiana var. chinensis</name>
    <dbReference type="NCBI Taxonomy" id="29808"/>
    <lineage>
        <taxon>Eukaryota</taxon>
        <taxon>Viridiplantae</taxon>
        <taxon>Streptophyta</taxon>
        <taxon>Embryophyta</taxon>
        <taxon>Tracheophyta</taxon>
        <taxon>Spermatophyta</taxon>
        <taxon>Pinopsida</taxon>
        <taxon>Pinidae</taxon>
        <taxon>Conifers II</taxon>
        <taxon>Cupressales</taxon>
        <taxon>Taxaceae</taxon>
        <taxon>Taxus</taxon>
    </lineage>
</organism>
<name>A0AA38GYC3_TAXCH</name>
<dbReference type="EMBL" id="JAHRHJ020000001">
    <property type="protein sequence ID" value="KAH9331613.1"/>
    <property type="molecule type" value="Genomic_DNA"/>
</dbReference>
<evidence type="ECO:0000313" key="2">
    <source>
        <dbReference type="EMBL" id="KAH9331613.1"/>
    </source>
</evidence>
<keyword evidence="3" id="KW-1185">Reference proteome</keyword>
<protein>
    <submittedName>
        <fullName evidence="2">Uncharacterized protein</fullName>
    </submittedName>
</protein>
<dbReference type="AlphaFoldDB" id="A0AA38GYC3"/>
<reference evidence="2 3" key="1">
    <citation type="journal article" date="2021" name="Nat. Plants">
        <title>The Taxus genome provides insights into paclitaxel biosynthesis.</title>
        <authorList>
            <person name="Xiong X."/>
            <person name="Gou J."/>
            <person name="Liao Q."/>
            <person name="Li Y."/>
            <person name="Zhou Q."/>
            <person name="Bi G."/>
            <person name="Li C."/>
            <person name="Du R."/>
            <person name="Wang X."/>
            <person name="Sun T."/>
            <person name="Guo L."/>
            <person name="Liang H."/>
            <person name="Lu P."/>
            <person name="Wu Y."/>
            <person name="Zhang Z."/>
            <person name="Ro D.K."/>
            <person name="Shang Y."/>
            <person name="Huang S."/>
            <person name="Yan J."/>
        </authorList>
    </citation>
    <scope>NUCLEOTIDE SEQUENCE [LARGE SCALE GENOMIC DNA]</scope>
    <source>
        <strain evidence="2">Ta-2019</strain>
    </source>
</reference>
<sequence>MSREVVRAPNPTRKAAGGGASLGRGFQLTTLGQGTAQHGFGSRNQRGSPCRPAETRFPSFKEVLQCKHERMAKTEAYIMDLIKEIPQISLNTSEVRLLNLPLHLSSALEDIGNAL</sequence>
<gene>
    <name evidence="2" type="ORF">KI387_003721</name>
</gene>
<evidence type="ECO:0000313" key="3">
    <source>
        <dbReference type="Proteomes" id="UP000824469"/>
    </source>
</evidence>
<feature type="compositionally biased region" description="Polar residues" evidence="1">
    <location>
        <begin position="27"/>
        <end position="47"/>
    </location>
</feature>
<comment type="caution">
    <text evidence="2">The sequence shown here is derived from an EMBL/GenBank/DDBJ whole genome shotgun (WGS) entry which is preliminary data.</text>
</comment>
<feature type="region of interest" description="Disordered" evidence="1">
    <location>
        <begin position="1"/>
        <end position="54"/>
    </location>
</feature>
<proteinExistence type="predicted"/>
<feature type="non-terminal residue" evidence="2">
    <location>
        <position position="115"/>
    </location>
</feature>
<dbReference type="Proteomes" id="UP000824469">
    <property type="component" value="Unassembled WGS sequence"/>
</dbReference>